<keyword evidence="2" id="KW-0812">Transmembrane</keyword>
<dbReference type="Proteomes" id="UP001431429">
    <property type="component" value="Unassembled WGS sequence"/>
</dbReference>
<feature type="transmembrane region" description="Helical" evidence="2">
    <location>
        <begin position="148"/>
        <end position="168"/>
    </location>
</feature>
<feature type="transmembrane region" description="Helical" evidence="2">
    <location>
        <begin position="196"/>
        <end position="216"/>
    </location>
</feature>
<organism evidence="3 4">
    <name type="scientific">Streptomyces albipurpureus</name>
    <dbReference type="NCBI Taxonomy" id="2897419"/>
    <lineage>
        <taxon>Bacteria</taxon>
        <taxon>Bacillati</taxon>
        <taxon>Actinomycetota</taxon>
        <taxon>Actinomycetes</taxon>
        <taxon>Kitasatosporales</taxon>
        <taxon>Streptomycetaceae</taxon>
        <taxon>Streptomyces</taxon>
    </lineage>
</organism>
<gene>
    <name evidence="3" type="ORF">NBG84_11550</name>
</gene>
<reference evidence="3" key="1">
    <citation type="submission" date="2022-06" db="EMBL/GenBank/DDBJ databases">
        <title>Genome public.</title>
        <authorList>
            <person name="Sun Q."/>
        </authorList>
    </citation>
    <scope>NUCLEOTIDE SEQUENCE</scope>
    <source>
        <strain evidence="3">CWNU-1</strain>
    </source>
</reference>
<keyword evidence="2" id="KW-0472">Membrane</keyword>
<feature type="transmembrane region" description="Helical" evidence="2">
    <location>
        <begin position="120"/>
        <end position="141"/>
    </location>
</feature>
<accession>A0ABT0UKF9</accession>
<feature type="transmembrane region" description="Helical" evidence="2">
    <location>
        <begin position="79"/>
        <end position="100"/>
    </location>
</feature>
<dbReference type="EMBL" id="JAMQAW010000009">
    <property type="protein sequence ID" value="MCM2388919.1"/>
    <property type="molecule type" value="Genomic_DNA"/>
</dbReference>
<evidence type="ECO:0000256" key="2">
    <source>
        <dbReference type="SAM" id="Phobius"/>
    </source>
</evidence>
<protein>
    <recommendedName>
        <fullName evidence="5">ABC transporter permease</fullName>
    </recommendedName>
</protein>
<feature type="transmembrane region" description="Helical" evidence="2">
    <location>
        <begin position="40"/>
        <end position="58"/>
    </location>
</feature>
<name>A0ABT0UKF9_9ACTN</name>
<evidence type="ECO:0000313" key="4">
    <source>
        <dbReference type="Proteomes" id="UP001431429"/>
    </source>
</evidence>
<evidence type="ECO:0000313" key="3">
    <source>
        <dbReference type="EMBL" id="MCM2388919.1"/>
    </source>
</evidence>
<proteinExistence type="predicted"/>
<evidence type="ECO:0008006" key="5">
    <source>
        <dbReference type="Google" id="ProtNLM"/>
    </source>
</evidence>
<keyword evidence="4" id="KW-1185">Reference proteome</keyword>
<comment type="caution">
    <text evidence="3">The sequence shown here is derived from an EMBL/GenBank/DDBJ whole genome shotgun (WGS) entry which is preliminary data.</text>
</comment>
<keyword evidence="2" id="KW-1133">Transmembrane helix</keyword>
<evidence type="ECO:0000256" key="1">
    <source>
        <dbReference type="SAM" id="MobiDB-lite"/>
    </source>
</evidence>
<dbReference type="RefSeq" id="WP_250919262.1">
    <property type="nucleotide sequence ID" value="NZ_JAMQAW010000009.1"/>
</dbReference>
<feature type="transmembrane region" description="Helical" evidence="2">
    <location>
        <begin position="228"/>
        <end position="245"/>
    </location>
</feature>
<sequence>MLRHPATLAAVAAYAALWTYEVLSTGHRGRYPVLQDEDRYTQMPLFLLAAGALIAAHLTATRTHRHGAEPLCEVLTLPLWRRSLAHFFAVLPLAGVAAVLTTTRITYYALAPTAVGSPSLIELVTGPIVVLLAGCTGVALARFTPAAVAGPFAALLIGALVLCSALGIRGMKWLGPLGVENEFAAPLPTGLMDRPALIHLGYLIALTGVLVLLTLIRSGLRTIATRSCLLLVAASAILIGTLQYQSPSASLLDRRADAERHPGDQQRCRTAGPVTFCAFPDFLGRTADWEQVTGGILNKVPLSRQAGPYGVRQRLFFAGDSDGIASNPPLKEWAQDDSRHNTPGAVTVGTRWGKDEISASAVLSFAVRFADRVAVDSIPKSQPQSLTLCHARAVTVLWLAAQATPETADALRSLSRRSIGGITLPTLNSSDSVSVNGPEVQIVLDLLDRPAKEIADRLNASWSQLTDQRTNTTQAARLLGVTSPTDTRQDSEGTPCAAR</sequence>
<feature type="region of interest" description="Disordered" evidence="1">
    <location>
        <begin position="479"/>
        <end position="499"/>
    </location>
</feature>